<dbReference type="InParanoid" id="A0A2N3NEX7"/>
<dbReference type="SUPFAM" id="SSF55729">
    <property type="entry name" value="Acyl-CoA N-acyltransferases (Nat)"/>
    <property type="match status" value="1"/>
</dbReference>
<evidence type="ECO:0000313" key="2">
    <source>
        <dbReference type="Proteomes" id="UP000233524"/>
    </source>
</evidence>
<dbReference type="VEuPathDB" id="FungiDB:jhhlp_002720"/>
<evidence type="ECO:0008006" key="3">
    <source>
        <dbReference type="Google" id="ProtNLM"/>
    </source>
</evidence>
<evidence type="ECO:0000313" key="1">
    <source>
        <dbReference type="EMBL" id="PKS10961.1"/>
    </source>
</evidence>
<proteinExistence type="predicted"/>
<dbReference type="Proteomes" id="UP000233524">
    <property type="component" value="Unassembled WGS sequence"/>
</dbReference>
<accession>A0A2N3NEX7</accession>
<reference evidence="1 2" key="1">
    <citation type="journal article" date="2017" name="G3 (Bethesda)">
        <title>First Draft Genome Sequence of the Pathogenic Fungus Lomentospora prolificans (Formerly Scedosporium prolificans).</title>
        <authorList>
            <person name="Luo R."/>
            <person name="Zimin A."/>
            <person name="Workman R."/>
            <person name="Fan Y."/>
            <person name="Pertea G."/>
            <person name="Grossman N."/>
            <person name="Wear M.P."/>
            <person name="Jia B."/>
            <person name="Miller H."/>
            <person name="Casadevall A."/>
            <person name="Timp W."/>
            <person name="Zhang S.X."/>
            <person name="Salzberg S.L."/>
        </authorList>
    </citation>
    <scope>NUCLEOTIDE SEQUENCE [LARGE SCALE GENOMIC DNA]</scope>
    <source>
        <strain evidence="1 2">JHH-5317</strain>
    </source>
</reference>
<dbReference type="InterPro" id="IPR016181">
    <property type="entry name" value="Acyl_CoA_acyltransferase"/>
</dbReference>
<dbReference type="AlphaFoldDB" id="A0A2N3NEX7"/>
<dbReference type="EMBL" id="NLAX01000008">
    <property type="protein sequence ID" value="PKS10961.1"/>
    <property type="molecule type" value="Genomic_DNA"/>
</dbReference>
<dbReference type="STRING" id="41688.A0A2N3NEX7"/>
<dbReference type="Gene3D" id="3.40.630.30">
    <property type="match status" value="1"/>
</dbReference>
<dbReference type="OrthoDB" id="64477at2759"/>
<protein>
    <recommendedName>
        <fullName evidence="3">N-acetyltransferase domain-containing protein</fullName>
    </recommendedName>
</protein>
<keyword evidence="2" id="KW-1185">Reference proteome</keyword>
<sequence>MAQIRPYQGGDFEAVAHICRVTLPDSLSCSPGAVKVAPYVWAHQFTHLSPSTCFVLDDGTGKAVGYVVGTPSIPDFVASYPSFISTILSRDIPKPEGPRRSWSIPKGEENAGQVDPQCLAQMAYDGRWLVWENREGLVSEYGATLHIDLEEKWRADGWGKKLVEEYVKAVRASWEATGGPGEGGGRGVHVIIGGENGKVVGFYERCGFKLLEGGEKEGTIWMGRKL</sequence>
<name>A0A2N3NEX7_9PEZI</name>
<organism evidence="1 2">
    <name type="scientific">Lomentospora prolificans</name>
    <dbReference type="NCBI Taxonomy" id="41688"/>
    <lineage>
        <taxon>Eukaryota</taxon>
        <taxon>Fungi</taxon>
        <taxon>Dikarya</taxon>
        <taxon>Ascomycota</taxon>
        <taxon>Pezizomycotina</taxon>
        <taxon>Sordariomycetes</taxon>
        <taxon>Hypocreomycetidae</taxon>
        <taxon>Microascales</taxon>
        <taxon>Microascaceae</taxon>
        <taxon>Lomentospora</taxon>
    </lineage>
</organism>
<gene>
    <name evidence="1" type="ORF">jhhlp_002720</name>
</gene>
<comment type="caution">
    <text evidence="1">The sequence shown here is derived from an EMBL/GenBank/DDBJ whole genome shotgun (WGS) entry which is preliminary data.</text>
</comment>